<accession>A0ABQ7LWQ5</accession>
<keyword evidence="3" id="KW-1185">Reference proteome</keyword>
<feature type="transmembrane region" description="Helical" evidence="1">
    <location>
        <begin position="84"/>
        <end position="112"/>
    </location>
</feature>
<keyword evidence="1" id="KW-0472">Membrane</keyword>
<dbReference type="InterPro" id="IPR022228">
    <property type="entry name" value="DUF3755"/>
</dbReference>
<dbReference type="EMBL" id="JADBGQ010000007">
    <property type="protein sequence ID" value="KAG5390993.1"/>
    <property type="molecule type" value="Genomic_DNA"/>
</dbReference>
<dbReference type="PANTHER" id="PTHR14000">
    <property type="entry name" value="FINGER CCCH DOMAIN PROTEIN, PUTATIVE (DUF3755)-RELATED"/>
    <property type="match status" value="1"/>
</dbReference>
<comment type="caution">
    <text evidence="2">The sequence shown here is derived from an EMBL/GenBank/DDBJ whole genome shotgun (WGS) entry which is preliminary data.</text>
</comment>
<name>A0ABQ7LWQ5_BRACM</name>
<evidence type="ECO:0000313" key="2">
    <source>
        <dbReference type="EMBL" id="KAG5390993.1"/>
    </source>
</evidence>
<dbReference type="Proteomes" id="UP000823674">
    <property type="component" value="Chromosome A08"/>
</dbReference>
<dbReference type="Pfam" id="PF12579">
    <property type="entry name" value="DUF3755"/>
    <property type="match status" value="1"/>
</dbReference>
<dbReference type="PANTHER" id="PTHR14000:SF12">
    <property type="entry name" value="MYB-LIKE DOMAIN-CONTAINING PROTEIN"/>
    <property type="match status" value="1"/>
</dbReference>
<keyword evidence="1" id="KW-0812">Transmembrane</keyword>
<dbReference type="Gene3D" id="1.10.10.60">
    <property type="entry name" value="Homeodomain-like"/>
    <property type="match status" value="1"/>
</dbReference>
<reference evidence="2 3" key="1">
    <citation type="submission" date="2021-03" db="EMBL/GenBank/DDBJ databases">
        <authorList>
            <person name="King G.J."/>
            <person name="Bancroft I."/>
            <person name="Baten A."/>
            <person name="Bloomfield J."/>
            <person name="Borpatragohain P."/>
            <person name="He Z."/>
            <person name="Irish N."/>
            <person name="Irwin J."/>
            <person name="Liu K."/>
            <person name="Mauleon R.P."/>
            <person name="Moore J."/>
            <person name="Morris R."/>
            <person name="Ostergaard L."/>
            <person name="Wang B."/>
            <person name="Wells R."/>
        </authorList>
    </citation>
    <scope>NUCLEOTIDE SEQUENCE [LARGE SCALE GENOMIC DNA]</scope>
    <source>
        <strain evidence="2">R-o-18</strain>
        <tissue evidence="2">Leaf</tissue>
    </source>
</reference>
<sequence>MDNHSLPPSTSTTGLAFPSLVAGGVKPEAALVMDWSVEEQYVLENGLAKLKDEPKISKYVKIAAALPDKTVRDVALRCRWMTNYLAVSSIAFSQWDVVIMEVMILGIFLSLFKKAYAEYDGISTMMQLCICALRLYISISKCVGLRRAYLLSQRKRRKREENSAGKNITNRKVVDTSPELNMLASLPQQNALYAMNNNYHSTHMPFEGISDAVLDLLQQNAQAFSQISYNLSAFKLQDNISLFYQARNNISAILTDMKEMPGIMSRMPPLPVSINDDLASRLLPTNIVHHATKHPHEARAEKLMEERWIFTDAKENSTSTWLSGNVSVMIDMAQTHEGLSTADTAPEQRRDLTLGTGITVELSGSLTEKNELQAKLYVVAVVVSVTVLIFFVLGQVAEARMMNICFHMAYPSLCQPLVKRITNPRRATHRTIQALEANTKLALADAARFKKGNQAIATRRLVMQFIIWGMQEKA</sequence>
<feature type="transmembrane region" description="Helical" evidence="1">
    <location>
        <begin position="376"/>
        <end position="397"/>
    </location>
</feature>
<proteinExistence type="predicted"/>
<evidence type="ECO:0000313" key="3">
    <source>
        <dbReference type="Proteomes" id="UP000823674"/>
    </source>
</evidence>
<keyword evidence="1" id="KW-1133">Transmembrane helix</keyword>
<gene>
    <name evidence="2" type="primary">A08p042430.1_BraROA</name>
    <name evidence="2" type="ORF">IGI04_032534</name>
</gene>
<protein>
    <submittedName>
        <fullName evidence="2">Uncharacterized protein</fullName>
    </submittedName>
</protein>
<organism evidence="2 3">
    <name type="scientific">Brassica rapa subsp. trilocularis</name>
    <dbReference type="NCBI Taxonomy" id="1813537"/>
    <lineage>
        <taxon>Eukaryota</taxon>
        <taxon>Viridiplantae</taxon>
        <taxon>Streptophyta</taxon>
        <taxon>Embryophyta</taxon>
        <taxon>Tracheophyta</taxon>
        <taxon>Spermatophyta</taxon>
        <taxon>Magnoliopsida</taxon>
        <taxon>eudicotyledons</taxon>
        <taxon>Gunneridae</taxon>
        <taxon>Pentapetalae</taxon>
        <taxon>rosids</taxon>
        <taxon>malvids</taxon>
        <taxon>Brassicales</taxon>
        <taxon>Brassicaceae</taxon>
        <taxon>Brassiceae</taxon>
        <taxon>Brassica</taxon>
    </lineage>
</organism>
<evidence type="ECO:0000256" key="1">
    <source>
        <dbReference type="SAM" id="Phobius"/>
    </source>
</evidence>